<proteinExistence type="predicted"/>
<reference evidence="1" key="1">
    <citation type="submission" date="2021-05" db="EMBL/GenBank/DDBJ databases">
        <authorList>
            <person name="Alioto T."/>
            <person name="Alioto T."/>
            <person name="Gomez Garrido J."/>
        </authorList>
    </citation>
    <scope>NUCLEOTIDE SEQUENCE</scope>
</reference>
<protein>
    <submittedName>
        <fullName evidence="1">(northern house mosquito) hypothetical protein</fullName>
    </submittedName>
</protein>
<sequence>MLLSGRLKVEKNIEIRSLEEASYQVAYHISYAGTLATLMLRCWRLILGLILLITGTVEDKLKAAGSIKVVLAFAFLVPSRTSTLLVWLTYEVAALPRFLSTNFSNHAIFFSRLADRSKIEQFT</sequence>
<dbReference type="AlphaFoldDB" id="A0A8D8DZ09"/>
<dbReference type="EMBL" id="HBUE01286962">
    <property type="protein sequence ID" value="CAG6572105.1"/>
    <property type="molecule type" value="Transcribed_RNA"/>
</dbReference>
<accession>A0A8D8DZ09</accession>
<name>A0A8D8DZ09_CULPI</name>
<dbReference type="EMBL" id="HBUE01181355">
    <property type="protein sequence ID" value="CAG6520538.1"/>
    <property type="molecule type" value="Transcribed_RNA"/>
</dbReference>
<evidence type="ECO:0000313" key="1">
    <source>
        <dbReference type="EMBL" id="CAG6520538.1"/>
    </source>
</evidence>
<organism evidence="1">
    <name type="scientific">Culex pipiens</name>
    <name type="common">House mosquito</name>
    <dbReference type="NCBI Taxonomy" id="7175"/>
    <lineage>
        <taxon>Eukaryota</taxon>
        <taxon>Metazoa</taxon>
        <taxon>Ecdysozoa</taxon>
        <taxon>Arthropoda</taxon>
        <taxon>Hexapoda</taxon>
        <taxon>Insecta</taxon>
        <taxon>Pterygota</taxon>
        <taxon>Neoptera</taxon>
        <taxon>Endopterygota</taxon>
        <taxon>Diptera</taxon>
        <taxon>Nematocera</taxon>
        <taxon>Culicoidea</taxon>
        <taxon>Culicidae</taxon>
        <taxon>Culicinae</taxon>
        <taxon>Culicini</taxon>
        <taxon>Culex</taxon>
        <taxon>Culex</taxon>
    </lineage>
</organism>